<reference evidence="1 2" key="1">
    <citation type="submission" date="2008-08" db="EMBL/GenBank/DDBJ databases">
        <title>Draft genome sequence of Bacteroides plebeius (DSM 17135).</title>
        <authorList>
            <person name="Sudarsanam P."/>
            <person name="Ley R."/>
            <person name="Guruge J."/>
            <person name="Turnbaugh P.J."/>
            <person name="Mahowald M."/>
            <person name="Liep D."/>
            <person name="Gordon J."/>
        </authorList>
    </citation>
    <scope>NUCLEOTIDE SEQUENCE [LARGE SCALE GENOMIC DNA]</scope>
    <source>
        <strain evidence="2">DSM 17135 / JCM 12973 / M2</strain>
    </source>
</reference>
<evidence type="ECO:0000313" key="2">
    <source>
        <dbReference type="Proteomes" id="UP000003452"/>
    </source>
</evidence>
<dbReference type="InterPro" id="IPR045398">
    <property type="entry name" value="DUF6515"/>
</dbReference>
<gene>
    <name evidence="1" type="ORF">BACPLE_02039</name>
</gene>
<dbReference type="OrthoDB" id="1119524at2"/>
<evidence type="ECO:0000313" key="1">
    <source>
        <dbReference type="EMBL" id="EDY95763.1"/>
    </source>
</evidence>
<dbReference type="AlphaFoldDB" id="B5CZ82"/>
<accession>B5CZ82</accession>
<dbReference type="EMBL" id="ABQC02000019">
    <property type="protein sequence ID" value="EDY95763.1"/>
    <property type="molecule type" value="Genomic_DNA"/>
</dbReference>
<comment type="caution">
    <text evidence="1">The sequence shown here is derived from an EMBL/GenBank/DDBJ whole genome shotgun (WGS) entry which is preliminary data.</text>
</comment>
<protein>
    <recommendedName>
        <fullName evidence="3">Lipoprotein</fullName>
    </recommendedName>
</protein>
<sequence length="143" mass="16434">MKVFVLLMCTAFLITGCGTTVKAVPARERRVVLVEQHRHRHKKPRKVVVVVGTKIKERPARSVVIYYKDAPYLYADGVYYKSVDKDYEVIKPQIGMVVPELPREGVTKMKIKDEVLYAYDNVLYKKIPTSNGVQFEVQGFINE</sequence>
<proteinExistence type="predicted"/>
<dbReference type="PROSITE" id="PS51257">
    <property type="entry name" value="PROKAR_LIPOPROTEIN"/>
    <property type="match status" value="1"/>
</dbReference>
<dbReference type="RefSeq" id="WP_007561595.1">
    <property type="nucleotide sequence ID" value="NZ_DS990130.1"/>
</dbReference>
<dbReference type="GeneID" id="43185036"/>
<dbReference type="Pfam" id="PF20125">
    <property type="entry name" value="DUF6515"/>
    <property type="match status" value="1"/>
</dbReference>
<reference evidence="1 2" key="2">
    <citation type="submission" date="2008-08" db="EMBL/GenBank/DDBJ databases">
        <authorList>
            <person name="Fulton L."/>
            <person name="Clifton S."/>
            <person name="Fulton B."/>
            <person name="Xu J."/>
            <person name="Minx P."/>
            <person name="Pepin K.H."/>
            <person name="Johnson M."/>
            <person name="Thiruvilangam P."/>
            <person name="Bhonagiri V."/>
            <person name="Nash W.E."/>
            <person name="Mardis E.R."/>
            <person name="Wilson R.K."/>
        </authorList>
    </citation>
    <scope>NUCLEOTIDE SEQUENCE [LARGE SCALE GENOMIC DNA]</scope>
    <source>
        <strain evidence="2">DSM 17135 / JCM 12973 / M2</strain>
    </source>
</reference>
<dbReference type="Proteomes" id="UP000003452">
    <property type="component" value="Unassembled WGS sequence"/>
</dbReference>
<organism evidence="1 2">
    <name type="scientific">Phocaeicola plebeius (strain DSM 17135 / JCM 12973 / CCUG 54634 / M2)</name>
    <name type="common">Bacteroides plebeius</name>
    <dbReference type="NCBI Taxonomy" id="484018"/>
    <lineage>
        <taxon>Bacteria</taxon>
        <taxon>Pseudomonadati</taxon>
        <taxon>Bacteroidota</taxon>
        <taxon>Bacteroidia</taxon>
        <taxon>Bacteroidales</taxon>
        <taxon>Bacteroidaceae</taxon>
        <taxon>Phocaeicola</taxon>
    </lineage>
</organism>
<dbReference type="HOGENOM" id="CLU_1802241_0_0_10"/>
<evidence type="ECO:0008006" key="3">
    <source>
        <dbReference type="Google" id="ProtNLM"/>
    </source>
</evidence>
<name>B5CZ82_PHOPM</name>